<comment type="cofactor">
    <cofactor evidence="1">
        <name>Mg(2+)</name>
        <dbReference type="ChEBI" id="CHEBI:18420"/>
    </cofactor>
</comment>
<evidence type="ECO:0000313" key="6">
    <source>
        <dbReference type="Proteomes" id="UP000004431"/>
    </source>
</evidence>
<dbReference type="PANTHER" id="PTHR11839">
    <property type="entry name" value="UDP/ADP-SUGAR PYROPHOSPHATASE"/>
    <property type="match status" value="1"/>
</dbReference>
<dbReference type="InterPro" id="IPR000086">
    <property type="entry name" value="NUDIX_hydrolase_dom"/>
</dbReference>
<evidence type="ECO:0000256" key="3">
    <source>
        <dbReference type="SAM" id="MobiDB-lite"/>
    </source>
</evidence>
<gene>
    <name evidence="5" type="ORF">HMPREF9248_0026</name>
</gene>
<dbReference type="GO" id="GO:0016787">
    <property type="term" value="F:hydrolase activity"/>
    <property type="evidence" value="ECO:0007669"/>
    <property type="project" value="UniProtKB-KW"/>
</dbReference>
<comment type="caution">
    <text evidence="5">The sequence shown here is derived from an EMBL/GenBank/DDBJ whole genome shotgun (WGS) entry which is preliminary data.</text>
</comment>
<dbReference type="InterPro" id="IPR015797">
    <property type="entry name" value="NUDIX_hydrolase-like_dom_sf"/>
</dbReference>
<feature type="region of interest" description="Disordered" evidence="3">
    <location>
        <begin position="1"/>
        <end position="68"/>
    </location>
</feature>
<keyword evidence="6" id="KW-1185">Reference proteome</keyword>
<evidence type="ECO:0000259" key="4">
    <source>
        <dbReference type="PROSITE" id="PS51462"/>
    </source>
</evidence>
<dbReference type="EMBL" id="AEDQ01000007">
    <property type="protein sequence ID" value="EFL44638.1"/>
    <property type="molecule type" value="Genomic_DNA"/>
</dbReference>
<dbReference type="Proteomes" id="UP000004431">
    <property type="component" value="Unassembled WGS sequence"/>
</dbReference>
<protein>
    <submittedName>
        <fullName evidence="5">Hydrolase, NUDIX family</fullName>
    </submittedName>
</protein>
<dbReference type="PROSITE" id="PS51462">
    <property type="entry name" value="NUDIX"/>
    <property type="match status" value="1"/>
</dbReference>
<dbReference type="PROSITE" id="PS00893">
    <property type="entry name" value="NUDIX_BOX"/>
    <property type="match status" value="1"/>
</dbReference>
<keyword evidence="2 5" id="KW-0378">Hydrolase</keyword>
<feature type="compositionally biased region" description="Low complexity" evidence="3">
    <location>
        <begin position="13"/>
        <end position="67"/>
    </location>
</feature>
<reference evidence="5 6" key="1">
    <citation type="submission" date="2010-08" db="EMBL/GenBank/DDBJ databases">
        <authorList>
            <person name="Durkin A.S."/>
            <person name="Madupu R."/>
            <person name="Torralba M."/>
            <person name="Gillis M."/>
            <person name="Methe B."/>
            <person name="Sutton G."/>
            <person name="Nelson K.E."/>
        </authorList>
    </citation>
    <scope>NUCLEOTIDE SEQUENCE [LARGE SCALE GENOMIC DNA]</scope>
    <source>
        <strain evidence="5 6">PB189-T1-4</strain>
    </source>
</reference>
<sequence length="326" mass="34656">MKKESNTTRTKRATTSAKLAGAKTSAAAAESAAAELAAAAAPKTPKTSKALKTTKSPKSPKSPKALAQVKRATIPTPVAMSASAKQIQRAQAALQQQTQVLATGARALLDEIEQTERDDAAMQHGVRLTPTKDVLASIQETPIMEQTLFEGLIFNVNRVDVRLPNGSVSQRDIVRHSGAVGIVALTDSGKICLVRQWRATLDRATLEIPAGKLEPGEDPLACAKRELKEETGMTAGNIAFLTTLAPSIGCSDELIHLYMATDLSCGDAHPDADEFVKAELIDLDTCINLVLDGRIEDAKTVVGALICDAISRRLPAQITNNQMNTI</sequence>
<feature type="domain" description="Nudix hydrolase" evidence="4">
    <location>
        <begin position="174"/>
        <end position="303"/>
    </location>
</feature>
<evidence type="ECO:0000256" key="1">
    <source>
        <dbReference type="ARBA" id="ARBA00001946"/>
    </source>
</evidence>
<dbReference type="InterPro" id="IPR020084">
    <property type="entry name" value="NUDIX_hydrolase_CS"/>
</dbReference>
<organism evidence="5 6">
    <name type="scientific">Fannyhessea vaginae PB189-T1-4</name>
    <dbReference type="NCBI Taxonomy" id="866774"/>
    <lineage>
        <taxon>Bacteria</taxon>
        <taxon>Bacillati</taxon>
        <taxon>Actinomycetota</taxon>
        <taxon>Coriobacteriia</taxon>
        <taxon>Coriobacteriales</taxon>
        <taxon>Atopobiaceae</taxon>
        <taxon>Fannyhessea</taxon>
    </lineage>
</organism>
<evidence type="ECO:0000256" key="2">
    <source>
        <dbReference type="ARBA" id="ARBA00022801"/>
    </source>
</evidence>
<dbReference type="SUPFAM" id="SSF55811">
    <property type="entry name" value="Nudix"/>
    <property type="match status" value="1"/>
</dbReference>
<dbReference type="RefSeq" id="WP_006303576.1">
    <property type="nucleotide sequence ID" value="NZ_AEDQ01000007.1"/>
</dbReference>
<accession>A0ABN0B1K3</accession>
<dbReference type="Pfam" id="PF00293">
    <property type="entry name" value="NUDIX"/>
    <property type="match status" value="1"/>
</dbReference>
<name>A0ABN0B1K3_9ACTN</name>
<proteinExistence type="predicted"/>
<evidence type="ECO:0000313" key="5">
    <source>
        <dbReference type="EMBL" id="EFL44638.1"/>
    </source>
</evidence>
<dbReference type="Gene3D" id="3.90.79.10">
    <property type="entry name" value="Nucleoside Triphosphate Pyrophosphohydrolase"/>
    <property type="match status" value="1"/>
</dbReference>
<dbReference type="PANTHER" id="PTHR11839:SF18">
    <property type="entry name" value="NUDIX HYDROLASE DOMAIN-CONTAINING PROTEIN"/>
    <property type="match status" value="1"/>
</dbReference>